<proteinExistence type="predicted"/>
<dbReference type="OrthoDB" id="6199523at2"/>
<dbReference type="RefSeq" id="WP_142942400.1">
    <property type="nucleotide sequence ID" value="NZ_VIKR01000003.1"/>
</dbReference>
<feature type="domain" description="OmpR/PhoB-type" evidence="3">
    <location>
        <begin position="19"/>
        <end position="118"/>
    </location>
</feature>
<organism evidence="4 5">
    <name type="scientific">Aliikangiella marina</name>
    <dbReference type="NCBI Taxonomy" id="1712262"/>
    <lineage>
        <taxon>Bacteria</taxon>
        <taxon>Pseudomonadati</taxon>
        <taxon>Pseudomonadota</taxon>
        <taxon>Gammaproteobacteria</taxon>
        <taxon>Oceanospirillales</taxon>
        <taxon>Pleioneaceae</taxon>
        <taxon>Aliikangiella</taxon>
    </lineage>
</organism>
<dbReference type="EMBL" id="VIKR01000003">
    <property type="protein sequence ID" value="TQV73692.1"/>
    <property type="molecule type" value="Genomic_DNA"/>
</dbReference>
<dbReference type="GO" id="GO:0003677">
    <property type="term" value="F:DNA binding"/>
    <property type="evidence" value="ECO:0007669"/>
    <property type="project" value="UniProtKB-UniRule"/>
</dbReference>
<evidence type="ECO:0000313" key="4">
    <source>
        <dbReference type="EMBL" id="TQV73692.1"/>
    </source>
</evidence>
<dbReference type="AlphaFoldDB" id="A0A545T8Z8"/>
<dbReference type="InterPro" id="IPR036388">
    <property type="entry name" value="WH-like_DNA-bd_sf"/>
</dbReference>
<feature type="DNA-binding region" description="OmpR/PhoB-type" evidence="2">
    <location>
        <begin position="19"/>
        <end position="118"/>
    </location>
</feature>
<protein>
    <submittedName>
        <fullName evidence="4">Response regulator transcription factor</fullName>
    </submittedName>
</protein>
<evidence type="ECO:0000313" key="5">
    <source>
        <dbReference type="Proteomes" id="UP000317839"/>
    </source>
</evidence>
<dbReference type="Proteomes" id="UP000317839">
    <property type="component" value="Unassembled WGS sequence"/>
</dbReference>
<dbReference type="GO" id="GO:0006355">
    <property type="term" value="P:regulation of DNA-templated transcription"/>
    <property type="evidence" value="ECO:0007669"/>
    <property type="project" value="InterPro"/>
</dbReference>
<dbReference type="GO" id="GO:0000160">
    <property type="term" value="P:phosphorelay signal transduction system"/>
    <property type="evidence" value="ECO:0007669"/>
    <property type="project" value="InterPro"/>
</dbReference>
<accession>A0A545T8Z8</accession>
<dbReference type="Pfam" id="PF00486">
    <property type="entry name" value="Trans_reg_C"/>
    <property type="match status" value="1"/>
</dbReference>
<evidence type="ECO:0000256" key="1">
    <source>
        <dbReference type="ARBA" id="ARBA00023125"/>
    </source>
</evidence>
<dbReference type="InterPro" id="IPR001867">
    <property type="entry name" value="OmpR/PhoB-type_DNA-bd"/>
</dbReference>
<dbReference type="SUPFAM" id="SSF46894">
    <property type="entry name" value="C-terminal effector domain of the bipartite response regulators"/>
    <property type="match status" value="1"/>
</dbReference>
<reference evidence="4 5" key="1">
    <citation type="submission" date="2019-06" db="EMBL/GenBank/DDBJ databases">
        <title>Draft genome of Aliikangiella marina GYP-15.</title>
        <authorList>
            <person name="Wang G."/>
        </authorList>
    </citation>
    <scope>NUCLEOTIDE SEQUENCE [LARGE SCALE GENOMIC DNA]</scope>
    <source>
        <strain evidence="4 5">GYP-15</strain>
    </source>
</reference>
<evidence type="ECO:0000259" key="3">
    <source>
        <dbReference type="PROSITE" id="PS51755"/>
    </source>
</evidence>
<dbReference type="SMART" id="SM00862">
    <property type="entry name" value="Trans_reg_C"/>
    <property type="match status" value="1"/>
</dbReference>
<comment type="caution">
    <text evidence="4">The sequence shown here is derived from an EMBL/GenBank/DDBJ whole genome shotgun (WGS) entry which is preliminary data.</text>
</comment>
<evidence type="ECO:0000256" key="2">
    <source>
        <dbReference type="PROSITE-ProRule" id="PRU01091"/>
    </source>
</evidence>
<dbReference type="PROSITE" id="PS51755">
    <property type="entry name" value="OMPR_PHOB"/>
    <property type="match status" value="1"/>
</dbReference>
<dbReference type="Gene3D" id="1.10.10.10">
    <property type="entry name" value="Winged helix-like DNA-binding domain superfamily/Winged helix DNA-binding domain"/>
    <property type="match status" value="1"/>
</dbReference>
<keyword evidence="1 2" id="KW-0238">DNA-binding</keyword>
<gene>
    <name evidence="4" type="ORF">FLL45_12530</name>
</gene>
<sequence>MTLTKFDIQKTLNKTVAFNSIVPIGNFDFDEDYRVLRLNNHTFELRNKLFSIMSFLAYSDGKLIPRDVIINSIWRNNEHVGQKSLTHSICMLRKIFNQDPEQSVQIITISKTGYRLVVNNVASAITKEIVTQD</sequence>
<name>A0A545T8Z8_9GAMM</name>
<keyword evidence="5" id="KW-1185">Reference proteome</keyword>
<dbReference type="InterPro" id="IPR016032">
    <property type="entry name" value="Sig_transdc_resp-reg_C-effctor"/>
</dbReference>